<reference evidence="2 3" key="1">
    <citation type="submission" date="2024-09" db="EMBL/GenBank/DDBJ databases">
        <authorList>
            <person name="Sun Q."/>
            <person name="Mori K."/>
        </authorList>
    </citation>
    <scope>NUCLEOTIDE SEQUENCE [LARGE SCALE GENOMIC DNA]</scope>
    <source>
        <strain evidence="2 3">JCM 12520</strain>
    </source>
</reference>
<proteinExistence type="predicted"/>
<feature type="transmembrane region" description="Helical" evidence="1">
    <location>
        <begin position="201"/>
        <end position="220"/>
    </location>
</feature>
<protein>
    <recommendedName>
        <fullName evidence="4">ABC transporter permease</fullName>
    </recommendedName>
</protein>
<comment type="caution">
    <text evidence="2">The sequence shown here is derived from an EMBL/GenBank/DDBJ whole genome shotgun (WGS) entry which is preliminary data.</text>
</comment>
<keyword evidence="3" id="KW-1185">Reference proteome</keyword>
<dbReference type="EMBL" id="JBHMAG010000014">
    <property type="protein sequence ID" value="MFB9754092.1"/>
    <property type="molecule type" value="Genomic_DNA"/>
</dbReference>
<evidence type="ECO:0000313" key="2">
    <source>
        <dbReference type="EMBL" id="MFB9754092.1"/>
    </source>
</evidence>
<dbReference type="Proteomes" id="UP001589619">
    <property type="component" value="Unassembled WGS sequence"/>
</dbReference>
<name>A0ABV5W0L0_9BACL</name>
<feature type="transmembrane region" description="Helical" evidence="1">
    <location>
        <begin position="48"/>
        <end position="69"/>
    </location>
</feature>
<keyword evidence="1" id="KW-0812">Transmembrane</keyword>
<dbReference type="RefSeq" id="WP_344914370.1">
    <property type="nucleotide sequence ID" value="NZ_BAAAYO010000013.1"/>
</dbReference>
<keyword evidence="1" id="KW-1133">Transmembrane helix</keyword>
<evidence type="ECO:0000256" key="1">
    <source>
        <dbReference type="SAM" id="Phobius"/>
    </source>
</evidence>
<evidence type="ECO:0008006" key="4">
    <source>
        <dbReference type="Google" id="ProtNLM"/>
    </source>
</evidence>
<accession>A0ABV5W0L0</accession>
<keyword evidence="1" id="KW-0472">Membrane</keyword>
<evidence type="ECO:0000313" key="3">
    <source>
        <dbReference type="Proteomes" id="UP001589619"/>
    </source>
</evidence>
<feature type="transmembrane region" description="Helical" evidence="1">
    <location>
        <begin position="96"/>
        <end position="120"/>
    </location>
</feature>
<sequence>MFNHIKADMHRILLRKGFLNLTAILIAVSVLAVLGFSSQYSAEKVLSFYPAINFLLFLLISVVVNDYTLKEELYLKVIKNDMNTGVSRSQYYTSKFLSGVILIVTFWLVLSIVISVAAGFAASPEQAIQFFGGLFSLQQFLMILQVLFFVGVFQLFALFIQKTVLMLLICGVVQQGLNSIAKTVPHMQDILNKYNTGDFVSVFLTVLGIIAIVWVGCLLFNKKEL</sequence>
<organism evidence="2 3">
    <name type="scientific">Paenibacillus hodogayensis</name>
    <dbReference type="NCBI Taxonomy" id="279208"/>
    <lineage>
        <taxon>Bacteria</taxon>
        <taxon>Bacillati</taxon>
        <taxon>Bacillota</taxon>
        <taxon>Bacilli</taxon>
        <taxon>Bacillales</taxon>
        <taxon>Paenibacillaceae</taxon>
        <taxon>Paenibacillus</taxon>
    </lineage>
</organism>
<feature type="transmembrane region" description="Helical" evidence="1">
    <location>
        <begin position="21"/>
        <end position="42"/>
    </location>
</feature>
<gene>
    <name evidence="2" type="ORF">ACFFNY_21195</name>
</gene>
<feature type="transmembrane region" description="Helical" evidence="1">
    <location>
        <begin position="164"/>
        <end position="181"/>
    </location>
</feature>